<accession>A0A0W0DH13</accession>
<feature type="region of interest" description="Disordered" evidence="10">
    <location>
        <begin position="915"/>
        <end position="949"/>
    </location>
</feature>
<comment type="subcellular location">
    <subcellularLocation>
        <location evidence="1">Nucleus</location>
    </subcellularLocation>
</comment>
<dbReference type="GO" id="GO:0000076">
    <property type="term" value="P:DNA replication checkpoint signaling"/>
    <property type="evidence" value="ECO:0007669"/>
    <property type="project" value="EnsemblFungi"/>
</dbReference>
<dbReference type="InterPro" id="IPR044998">
    <property type="entry name" value="Timeless"/>
</dbReference>
<feature type="region of interest" description="Disordered" evidence="10">
    <location>
        <begin position="974"/>
        <end position="998"/>
    </location>
</feature>
<evidence type="ECO:0000313" key="13">
    <source>
        <dbReference type="Proteomes" id="UP000054886"/>
    </source>
</evidence>
<keyword evidence="12" id="KW-0413">Isomerase</keyword>
<evidence type="ECO:0000256" key="4">
    <source>
        <dbReference type="ARBA" id="ARBA00022763"/>
    </source>
</evidence>
<keyword evidence="4" id="KW-0227">DNA damage</keyword>
<keyword evidence="7" id="KW-0539">Nucleus</keyword>
<feature type="compositionally biased region" description="Basic residues" evidence="10">
    <location>
        <begin position="983"/>
        <end position="997"/>
    </location>
</feature>
<dbReference type="GO" id="GO:0016853">
    <property type="term" value="F:isomerase activity"/>
    <property type="evidence" value="ECO:0007669"/>
    <property type="project" value="UniProtKB-KW"/>
</dbReference>
<feature type="compositionally biased region" description="Polar residues" evidence="10">
    <location>
        <begin position="915"/>
        <end position="931"/>
    </location>
</feature>
<protein>
    <recommendedName>
        <fullName evidence="3">Topoisomerase 1-associated factor 1</fullName>
    </recommendedName>
</protein>
<feature type="region of interest" description="Disordered" evidence="10">
    <location>
        <begin position="375"/>
        <end position="394"/>
    </location>
</feature>
<dbReference type="OMA" id="VNHHRHT"/>
<dbReference type="VEuPathDB" id="FungiDB:GW608_J08151"/>
<evidence type="ECO:0000256" key="1">
    <source>
        <dbReference type="ARBA" id="ARBA00004123"/>
    </source>
</evidence>
<dbReference type="GO" id="GO:0051321">
    <property type="term" value="P:meiotic cell cycle"/>
    <property type="evidence" value="ECO:0007669"/>
    <property type="project" value="UniProtKB-KW"/>
</dbReference>
<dbReference type="VEuPathDB" id="FungiDB:B1J91_J08250g"/>
<dbReference type="GO" id="GO:0043111">
    <property type="term" value="P:replication fork arrest"/>
    <property type="evidence" value="ECO:0007669"/>
    <property type="project" value="EnsemblFungi"/>
</dbReference>
<comment type="similarity">
    <text evidence="2">Belongs to the timeless family.</text>
</comment>
<dbReference type="GO" id="GO:0043570">
    <property type="term" value="P:maintenance of DNA repeat elements"/>
    <property type="evidence" value="ECO:0007669"/>
    <property type="project" value="EnsemblFungi"/>
</dbReference>
<evidence type="ECO:0000256" key="9">
    <source>
        <dbReference type="ARBA" id="ARBA00023306"/>
    </source>
</evidence>
<feature type="domain" description="Timeless N-terminal" evidence="11">
    <location>
        <begin position="35"/>
        <end position="348"/>
    </location>
</feature>
<dbReference type="VEuPathDB" id="FungiDB:CAGL0J08250g"/>
<dbReference type="SMR" id="A0A0W0DH13"/>
<dbReference type="Pfam" id="PF04821">
    <property type="entry name" value="TIMELESS"/>
    <property type="match status" value="1"/>
</dbReference>
<feature type="region of interest" description="Disordered" evidence="10">
    <location>
        <begin position="1148"/>
        <end position="1176"/>
    </location>
</feature>
<evidence type="ECO:0000256" key="8">
    <source>
        <dbReference type="ARBA" id="ARBA00023254"/>
    </source>
</evidence>
<dbReference type="PhylomeDB" id="A0A0W0DH13"/>
<dbReference type="GO" id="GO:0031298">
    <property type="term" value="C:replication fork protection complex"/>
    <property type="evidence" value="ECO:0007669"/>
    <property type="project" value="EnsemblFungi"/>
</dbReference>
<evidence type="ECO:0000256" key="2">
    <source>
        <dbReference type="ARBA" id="ARBA00008174"/>
    </source>
</evidence>
<dbReference type="EMBL" id="LLZZ01000043">
    <property type="protein sequence ID" value="KTB11122.1"/>
    <property type="molecule type" value="Genomic_DNA"/>
</dbReference>
<gene>
    <name evidence="12" type="ORF">AO440_003121</name>
</gene>
<dbReference type="PANTHER" id="PTHR22940">
    <property type="entry name" value="TIMEOUT/TIMELESS-2"/>
    <property type="match status" value="1"/>
</dbReference>
<dbReference type="VEuPathDB" id="FungiDB:GVI51_J08129"/>
<dbReference type="Proteomes" id="UP000054886">
    <property type="component" value="Unassembled WGS sequence"/>
</dbReference>
<evidence type="ECO:0000256" key="7">
    <source>
        <dbReference type="ARBA" id="ARBA00023242"/>
    </source>
</evidence>
<sequence length="1176" mass="135249">MSDTESPLTVLKARIALLATAIGGPDYTSQIDPPPYQIGDDCLACLKDLKRWFRLVDDNQRRWDVAMAVAEYKILTDDLLPILIDWENKCYLATKLSKGNSDISAHFKNKQYYDKIALNCLQLMVLMTWPLILTEQSSTNQINLYSELKKHQLTYKKAILSVENGKVLKAAIRIAIDVIKLDRLARTPRDNMVLKMVLNFIRNILAIEPGELTITARKNIASKGINSVDTLPPNVTQDDISQSTVISCFKKNKVFPFLLTLGSSMTKEFDQDFINIPLMEVMFFLTKDISQDSLLFKSGELDTAQSENHLSKAGQELNDLLQKESQLKKKVIMNTSTRHSRFGAMLSIQTLDQKRLTVSGSQNLLDNSKALQKIDDSKKSKGRRPMIRNETDNESLPTNLLNVHKKSGTYLPLTISKYLNDFINDFIDSSFNYLLKSVTNYFVTEEDKIISLEKIEYLLFFAWFNKYQILRCQVDKDADIMMISESIKETTFILVSSLLRSSYDSKAWAVVHSSMLAFNELLKLVNSLKKFEDNEDIEYVLSRLFSDERIQLLSNLPRIASTHSLSFMKTSIELTHTVLKILEMYSGDNSLVVESKRRAKKMKSISKEDYERLVNEEGYDPDEAIEILNPGHKTIVINFKRVQSSFFHRNTIDLYINTLKRFNELEYSHIKMIISFLYRLFVENNEETLFYRLDFIILLKDMLKQDGLPRTSKARTHINDFAKYYLSRLKRKLKSSPAWHVGILFPPLNDGVVGYFQKYGEHKMTKESEIYAVQPSQFIPFEQQEMMSENMILDMQIGVLVSTLIDEGSQNLVELVRENVQHLIAVFTSHLEVAGENEKTPNNEAFILKEEYDVNPLHYNRHIRALLQLVGFEIPILKSDPCFYRGTTEFSRLVKCEESITKYLNIPFETPNGLPSSSYLKQQSEKNNSLESDGWKGNEDYDYTDPNIVPDNEVDDNDYFKDLDKSTNIRKEKRTVGIASKKTQSKNKTSRNRKKASFRLPNAIEGKDKQPQENLEVFSKEYISDSDEDDEEILNPVFFENEMYMRWLLDKYNGQLPNDKFLSFGRFVNERLSNNGKVVSDFTSLFDGPVPPIDALPLEGITRKGPDKTLLTLSRVEINESNQDNENTQVNEQVDETSENLTINKNARNIGISHGHVESEADDDEPITKKRRTSAN</sequence>
<evidence type="ECO:0000259" key="11">
    <source>
        <dbReference type="Pfam" id="PF04821"/>
    </source>
</evidence>
<dbReference type="VEuPathDB" id="FungiDB:GWK60_J08107"/>
<evidence type="ECO:0000313" key="12">
    <source>
        <dbReference type="EMBL" id="KTB11122.1"/>
    </source>
</evidence>
<dbReference type="InterPro" id="IPR006906">
    <property type="entry name" value="Timeless_N"/>
</dbReference>
<dbReference type="PANTHER" id="PTHR22940:SF4">
    <property type="entry name" value="PROTEIN TIMELESS HOMOLOG"/>
    <property type="match status" value="1"/>
</dbReference>
<organism evidence="12 13">
    <name type="scientific">Candida glabrata</name>
    <name type="common">Yeast</name>
    <name type="synonym">Torulopsis glabrata</name>
    <dbReference type="NCBI Taxonomy" id="5478"/>
    <lineage>
        <taxon>Eukaryota</taxon>
        <taxon>Fungi</taxon>
        <taxon>Dikarya</taxon>
        <taxon>Ascomycota</taxon>
        <taxon>Saccharomycotina</taxon>
        <taxon>Saccharomycetes</taxon>
        <taxon>Saccharomycetales</taxon>
        <taxon>Saccharomycetaceae</taxon>
        <taxon>Nakaseomyces</taxon>
    </lineage>
</organism>
<dbReference type="GO" id="GO:0031297">
    <property type="term" value="P:replication fork processing"/>
    <property type="evidence" value="ECO:0007669"/>
    <property type="project" value="EnsemblFungi"/>
</dbReference>
<evidence type="ECO:0000256" key="10">
    <source>
        <dbReference type="SAM" id="MobiDB-lite"/>
    </source>
</evidence>
<keyword evidence="9" id="KW-0131">Cell cycle</keyword>
<reference evidence="12 13" key="1">
    <citation type="submission" date="2015-10" db="EMBL/GenBank/DDBJ databases">
        <title>Draft genomes sequences of Candida glabrata isolates 1A, 1B, 2A, 2B, 3A and 3B.</title>
        <authorList>
            <person name="Haavelsrud O.E."/>
            <person name="Gaustad P."/>
        </authorList>
    </citation>
    <scope>NUCLEOTIDE SEQUENCE [LARGE SCALE GENOMIC DNA]</scope>
    <source>
        <strain evidence="12">910700640</strain>
    </source>
</reference>
<keyword evidence="8" id="KW-0469">Meiosis</keyword>
<evidence type="ECO:0000256" key="5">
    <source>
        <dbReference type="ARBA" id="ARBA00022880"/>
    </source>
</evidence>
<dbReference type="GO" id="GO:0006281">
    <property type="term" value="P:DNA repair"/>
    <property type="evidence" value="ECO:0007669"/>
    <property type="project" value="UniProtKB-KW"/>
</dbReference>
<comment type="caution">
    <text evidence="12">The sequence shown here is derived from an EMBL/GenBank/DDBJ whole genome shotgun (WGS) entry which is preliminary data.</text>
</comment>
<keyword evidence="5" id="KW-0236">DNA replication inhibitor</keyword>
<name>A0A0W0DH13_CANGB</name>
<evidence type="ECO:0000256" key="6">
    <source>
        <dbReference type="ARBA" id="ARBA00023204"/>
    </source>
</evidence>
<proteinExistence type="inferred from homology"/>
<evidence type="ECO:0000256" key="3">
    <source>
        <dbReference type="ARBA" id="ARBA00021529"/>
    </source>
</evidence>
<keyword evidence="6" id="KW-0234">DNA repair</keyword>
<dbReference type="GO" id="GO:0003677">
    <property type="term" value="F:DNA binding"/>
    <property type="evidence" value="ECO:0007669"/>
    <property type="project" value="TreeGrafter"/>
</dbReference>
<dbReference type="GO" id="GO:0005829">
    <property type="term" value="C:cytosol"/>
    <property type="evidence" value="ECO:0007669"/>
    <property type="project" value="EnsemblFungi"/>
</dbReference>
<dbReference type="AlphaFoldDB" id="A0A0W0DH13"/>
<dbReference type="GO" id="GO:0007064">
    <property type="term" value="P:mitotic sister chromatid cohesion"/>
    <property type="evidence" value="ECO:0007669"/>
    <property type="project" value="EnsemblFungi"/>
</dbReference>